<keyword evidence="4 7" id="KW-0812">Transmembrane</keyword>
<dbReference type="GO" id="GO:0005886">
    <property type="term" value="C:plasma membrane"/>
    <property type="evidence" value="ECO:0007669"/>
    <property type="project" value="UniProtKB-SubCell"/>
</dbReference>
<protein>
    <submittedName>
        <fullName evidence="9">ABC transporter inner membrane protein</fullName>
    </submittedName>
</protein>
<dbReference type="InterPro" id="IPR000515">
    <property type="entry name" value="MetI-like"/>
</dbReference>
<feature type="transmembrane region" description="Helical" evidence="7">
    <location>
        <begin position="166"/>
        <end position="187"/>
    </location>
</feature>
<dbReference type="PANTHER" id="PTHR30193:SF37">
    <property type="entry name" value="INNER MEMBRANE ABC TRANSPORTER PERMEASE PROTEIN YCJO"/>
    <property type="match status" value="1"/>
</dbReference>
<evidence type="ECO:0000256" key="6">
    <source>
        <dbReference type="ARBA" id="ARBA00023136"/>
    </source>
</evidence>
<accession>A0A174G0L5</accession>
<dbReference type="CDD" id="cd06261">
    <property type="entry name" value="TM_PBP2"/>
    <property type="match status" value="1"/>
</dbReference>
<feature type="transmembrane region" description="Helical" evidence="7">
    <location>
        <begin position="218"/>
        <end position="241"/>
    </location>
</feature>
<feature type="domain" description="ABC transmembrane type-1" evidence="8">
    <location>
        <begin position="129"/>
        <end position="348"/>
    </location>
</feature>
<keyword evidence="3" id="KW-1003">Cell membrane</keyword>
<dbReference type="PANTHER" id="PTHR30193">
    <property type="entry name" value="ABC TRANSPORTER PERMEASE PROTEIN"/>
    <property type="match status" value="1"/>
</dbReference>
<dbReference type="Proteomes" id="UP000095512">
    <property type="component" value="Unassembled WGS sequence"/>
</dbReference>
<dbReference type="InterPro" id="IPR035906">
    <property type="entry name" value="MetI-like_sf"/>
</dbReference>
<evidence type="ECO:0000256" key="1">
    <source>
        <dbReference type="ARBA" id="ARBA00004651"/>
    </source>
</evidence>
<dbReference type="InterPro" id="IPR051393">
    <property type="entry name" value="ABC_transporter_permease"/>
</dbReference>
<reference evidence="9 10" key="1">
    <citation type="submission" date="2015-09" db="EMBL/GenBank/DDBJ databases">
        <authorList>
            <consortium name="Pathogen Informatics"/>
        </authorList>
    </citation>
    <scope>NUCLEOTIDE SEQUENCE [LARGE SCALE GENOMIC DNA]</scope>
    <source>
        <strain evidence="9 10">2789STDY5834865</strain>
    </source>
</reference>
<evidence type="ECO:0000256" key="3">
    <source>
        <dbReference type="ARBA" id="ARBA00022475"/>
    </source>
</evidence>
<sequence length="357" mass="40186">MAKVTTTDPAEAERKLAVLRPQLEELELKVQQAKDPKQKKKLIKKIEKTEDKIRQAKTGERFSRQTKRDFVAYSFIAPNFLGFAVFTLGPVIFAFVLAFLQWDGNSPIQFAGLDNFAKMIGNTRFLASLRNTIIYCVATVPLTLAVALGLAVVLNQKIRGRNFLRTVSFFPYVASLVAVAAVWNMLFSPAKSGPVNMILYNLGVAAKSLPKWSADKDWVMFTVITFSVWKNMGYYMVIYLAGLQGINAELYEACSLDGANVWQRFCYITWPQLRPTTFFVTIILTINCFKVYDIVYMLAGGNTGVLNESAIVLVYHIYEEAFRNWNLGYASAVAMVLFLIVLAITLVQFCGEKKYAN</sequence>
<dbReference type="AlphaFoldDB" id="A0A174G0L5"/>
<dbReference type="PROSITE" id="PS50928">
    <property type="entry name" value="ABC_TM1"/>
    <property type="match status" value="1"/>
</dbReference>
<keyword evidence="5 7" id="KW-1133">Transmembrane helix</keyword>
<gene>
    <name evidence="9" type="primary">ugpA_8</name>
    <name evidence="9" type="ORF">ERS852480_01363</name>
</gene>
<feature type="transmembrane region" description="Helical" evidence="7">
    <location>
        <begin position="70"/>
        <end position="100"/>
    </location>
</feature>
<comment type="similarity">
    <text evidence="7">Belongs to the binding-protein-dependent transport system permease family.</text>
</comment>
<evidence type="ECO:0000256" key="7">
    <source>
        <dbReference type="RuleBase" id="RU363032"/>
    </source>
</evidence>
<proteinExistence type="inferred from homology"/>
<dbReference type="Gene3D" id="1.10.3720.10">
    <property type="entry name" value="MetI-like"/>
    <property type="match status" value="1"/>
</dbReference>
<dbReference type="SUPFAM" id="SSF161098">
    <property type="entry name" value="MetI-like"/>
    <property type="match status" value="1"/>
</dbReference>
<keyword evidence="2 7" id="KW-0813">Transport</keyword>
<evidence type="ECO:0000313" key="9">
    <source>
        <dbReference type="EMBL" id="CUO55207.1"/>
    </source>
</evidence>
<evidence type="ECO:0000313" key="10">
    <source>
        <dbReference type="Proteomes" id="UP000095512"/>
    </source>
</evidence>
<dbReference type="Pfam" id="PF00528">
    <property type="entry name" value="BPD_transp_1"/>
    <property type="match status" value="1"/>
</dbReference>
<keyword evidence="6 7" id="KW-0472">Membrane</keyword>
<evidence type="ECO:0000256" key="4">
    <source>
        <dbReference type="ARBA" id="ARBA00022692"/>
    </source>
</evidence>
<feature type="transmembrane region" description="Helical" evidence="7">
    <location>
        <begin position="329"/>
        <end position="351"/>
    </location>
</feature>
<feature type="transmembrane region" description="Helical" evidence="7">
    <location>
        <begin position="278"/>
        <end position="299"/>
    </location>
</feature>
<dbReference type="RefSeq" id="WP_057571542.1">
    <property type="nucleotide sequence ID" value="NZ_CATYWZ010000221.1"/>
</dbReference>
<evidence type="ECO:0000256" key="5">
    <source>
        <dbReference type="ARBA" id="ARBA00022989"/>
    </source>
</evidence>
<dbReference type="GO" id="GO:0055085">
    <property type="term" value="P:transmembrane transport"/>
    <property type="evidence" value="ECO:0007669"/>
    <property type="project" value="InterPro"/>
</dbReference>
<feature type="transmembrane region" description="Helical" evidence="7">
    <location>
        <begin position="132"/>
        <end position="154"/>
    </location>
</feature>
<evidence type="ECO:0000259" key="8">
    <source>
        <dbReference type="PROSITE" id="PS50928"/>
    </source>
</evidence>
<comment type="subcellular location">
    <subcellularLocation>
        <location evidence="1 7">Cell membrane</location>
        <topology evidence="1 7">Multi-pass membrane protein</topology>
    </subcellularLocation>
</comment>
<name>A0A174G0L5_9FIRM</name>
<organism evidence="9 10">
    <name type="scientific">Enterocloster clostridioformis</name>
    <dbReference type="NCBI Taxonomy" id="1531"/>
    <lineage>
        <taxon>Bacteria</taxon>
        <taxon>Bacillati</taxon>
        <taxon>Bacillota</taxon>
        <taxon>Clostridia</taxon>
        <taxon>Lachnospirales</taxon>
        <taxon>Lachnospiraceae</taxon>
        <taxon>Enterocloster</taxon>
    </lineage>
</organism>
<dbReference type="EMBL" id="CZAB01000008">
    <property type="protein sequence ID" value="CUO55207.1"/>
    <property type="molecule type" value="Genomic_DNA"/>
</dbReference>
<evidence type="ECO:0000256" key="2">
    <source>
        <dbReference type="ARBA" id="ARBA00022448"/>
    </source>
</evidence>